<keyword evidence="5 7" id="KW-1133">Transmembrane helix</keyword>
<dbReference type="SUPFAM" id="SSF90123">
    <property type="entry name" value="ABC transporter transmembrane region"/>
    <property type="match status" value="1"/>
</dbReference>
<evidence type="ECO:0000256" key="3">
    <source>
        <dbReference type="ARBA" id="ARBA00022741"/>
    </source>
</evidence>
<dbReference type="Gene3D" id="3.40.50.300">
    <property type="entry name" value="P-loop containing nucleotide triphosphate hydrolases"/>
    <property type="match status" value="1"/>
</dbReference>
<dbReference type="InterPro" id="IPR003593">
    <property type="entry name" value="AAA+_ATPase"/>
</dbReference>
<sequence length="573" mass="61761">MKNAFRIFFYNGWKRELLIIGIVLLTGAVEGVGIASLWPIVSLISGGPAETSHSMGNAIVVALDAIRLPLTVEVLLGVIVVVSLLRFALTTTATIFIGRSVANIATELRLRLIKAAVRARWSYFTTQPNARFTTAIGADGTRGSAAYRASGSVIAATAKAMVYLCMAFWVSWQFFLAGIAVAVLLWLGVSRFMKMARTAGRGKTKQTLALNKSITDALTNIKALKAMNRHGFILQSFRRNIESLRQALAAETYSESMVRAIQEPILIVFMMGGIYVQHTLFGMSMQQILGSILVLVGLAGTIGDVRGAMQRVMVDSSAFWSMIRLIEETEAEAEAVHGGSEPRFDTGVRLDGVSFGYGDKPILTDVDLAVPPHAVTTVIGASGAGKTTIADVLVGLNRPDKGKVMVGDVELDDIDTIAWRRQLGYIPQETVLFNDTIANNVTLNDETISRESVVAALKAADAWDFVSALPGGIDYVIGVRGSLLSGGQRQRLSIARALCNNPQFLILDEATSALDRETAVEIAKGIRKLIGEKTILAITHQPIWVDAADRVYEIRAGVVKPAEAMASPKPRSA</sequence>
<keyword evidence="4 10" id="KW-0067">ATP-binding</keyword>
<dbReference type="InterPro" id="IPR036640">
    <property type="entry name" value="ABC1_TM_sf"/>
</dbReference>
<dbReference type="GO" id="GO:0005524">
    <property type="term" value="F:ATP binding"/>
    <property type="evidence" value="ECO:0007669"/>
    <property type="project" value="UniProtKB-KW"/>
</dbReference>
<evidence type="ECO:0000256" key="4">
    <source>
        <dbReference type="ARBA" id="ARBA00022840"/>
    </source>
</evidence>
<keyword evidence="2 7" id="KW-0812">Transmembrane</keyword>
<dbReference type="PANTHER" id="PTHR24221">
    <property type="entry name" value="ATP-BINDING CASSETTE SUB-FAMILY B"/>
    <property type="match status" value="1"/>
</dbReference>
<proteinExistence type="predicted"/>
<feature type="domain" description="ABC transmembrane type-1" evidence="9">
    <location>
        <begin position="17"/>
        <end position="313"/>
    </location>
</feature>
<evidence type="ECO:0000256" key="6">
    <source>
        <dbReference type="ARBA" id="ARBA00023136"/>
    </source>
</evidence>
<dbReference type="PROSITE" id="PS00211">
    <property type="entry name" value="ABC_TRANSPORTER_1"/>
    <property type="match status" value="1"/>
</dbReference>
<dbReference type="Gene3D" id="1.20.1560.10">
    <property type="entry name" value="ABC transporter type 1, transmembrane domain"/>
    <property type="match status" value="1"/>
</dbReference>
<evidence type="ECO:0000256" key="1">
    <source>
        <dbReference type="ARBA" id="ARBA00004651"/>
    </source>
</evidence>
<dbReference type="Pfam" id="PF00664">
    <property type="entry name" value="ABC_membrane"/>
    <property type="match status" value="1"/>
</dbReference>
<dbReference type="PANTHER" id="PTHR24221:SF654">
    <property type="entry name" value="ATP-BINDING CASSETTE SUB-FAMILY B MEMBER 6"/>
    <property type="match status" value="1"/>
</dbReference>
<dbReference type="InterPro" id="IPR039421">
    <property type="entry name" value="Type_1_exporter"/>
</dbReference>
<evidence type="ECO:0000256" key="2">
    <source>
        <dbReference type="ARBA" id="ARBA00022692"/>
    </source>
</evidence>
<protein>
    <submittedName>
        <fullName evidence="10">ABC transporter ATP-binding protein</fullName>
    </submittedName>
</protein>
<evidence type="ECO:0000259" key="8">
    <source>
        <dbReference type="PROSITE" id="PS50893"/>
    </source>
</evidence>
<accession>A0ABU0YJS6</accession>
<keyword evidence="6 7" id="KW-0472">Membrane</keyword>
<feature type="domain" description="ABC transporter" evidence="8">
    <location>
        <begin position="348"/>
        <end position="573"/>
    </location>
</feature>
<dbReference type="SUPFAM" id="SSF52540">
    <property type="entry name" value="P-loop containing nucleoside triphosphate hydrolases"/>
    <property type="match status" value="1"/>
</dbReference>
<feature type="transmembrane region" description="Helical" evidence="7">
    <location>
        <begin position="175"/>
        <end position="193"/>
    </location>
</feature>
<dbReference type="InterPro" id="IPR003439">
    <property type="entry name" value="ABC_transporter-like_ATP-bd"/>
</dbReference>
<feature type="transmembrane region" description="Helical" evidence="7">
    <location>
        <begin position="70"/>
        <end position="89"/>
    </location>
</feature>
<dbReference type="PROSITE" id="PS50893">
    <property type="entry name" value="ABC_TRANSPORTER_2"/>
    <property type="match status" value="1"/>
</dbReference>
<evidence type="ECO:0000313" key="11">
    <source>
        <dbReference type="Proteomes" id="UP001230156"/>
    </source>
</evidence>
<dbReference type="PROSITE" id="PS50929">
    <property type="entry name" value="ABC_TM1F"/>
    <property type="match status" value="1"/>
</dbReference>
<organism evidence="10 11">
    <name type="scientific">Dongia sedimenti</name>
    <dbReference type="NCBI Taxonomy" id="3064282"/>
    <lineage>
        <taxon>Bacteria</taxon>
        <taxon>Pseudomonadati</taxon>
        <taxon>Pseudomonadota</taxon>
        <taxon>Alphaproteobacteria</taxon>
        <taxon>Rhodospirillales</taxon>
        <taxon>Dongiaceae</taxon>
        <taxon>Dongia</taxon>
    </lineage>
</organism>
<evidence type="ECO:0000313" key="10">
    <source>
        <dbReference type="EMBL" id="MDQ7247969.1"/>
    </source>
</evidence>
<name>A0ABU0YJS6_9PROT</name>
<reference evidence="11" key="1">
    <citation type="submission" date="2023-08" db="EMBL/GenBank/DDBJ databases">
        <title>Rhodospirillaceae gen. nov., a novel taxon isolated from the Yangtze River Yuezi River estuary sludge.</title>
        <authorList>
            <person name="Ruan L."/>
        </authorList>
    </citation>
    <scope>NUCLEOTIDE SEQUENCE [LARGE SCALE GENOMIC DNA]</scope>
    <source>
        <strain evidence="11">R-7</strain>
    </source>
</reference>
<dbReference type="Pfam" id="PF00005">
    <property type="entry name" value="ABC_tran"/>
    <property type="match status" value="1"/>
</dbReference>
<dbReference type="EMBL" id="JAUYVI010000003">
    <property type="protein sequence ID" value="MDQ7247969.1"/>
    <property type="molecule type" value="Genomic_DNA"/>
</dbReference>
<dbReference type="Proteomes" id="UP001230156">
    <property type="component" value="Unassembled WGS sequence"/>
</dbReference>
<dbReference type="InterPro" id="IPR027417">
    <property type="entry name" value="P-loop_NTPase"/>
</dbReference>
<evidence type="ECO:0000256" key="5">
    <source>
        <dbReference type="ARBA" id="ARBA00022989"/>
    </source>
</evidence>
<dbReference type="CDD" id="cd03228">
    <property type="entry name" value="ABCC_MRP_Like"/>
    <property type="match status" value="1"/>
</dbReference>
<evidence type="ECO:0000259" key="9">
    <source>
        <dbReference type="PROSITE" id="PS50929"/>
    </source>
</evidence>
<evidence type="ECO:0000256" key="7">
    <source>
        <dbReference type="SAM" id="Phobius"/>
    </source>
</evidence>
<gene>
    <name evidence="10" type="ORF">Q8A70_09845</name>
</gene>
<comment type="subcellular location">
    <subcellularLocation>
        <location evidence="1">Cell membrane</location>
        <topology evidence="1">Multi-pass membrane protein</topology>
    </subcellularLocation>
</comment>
<keyword evidence="3" id="KW-0547">Nucleotide-binding</keyword>
<dbReference type="InterPro" id="IPR011527">
    <property type="entry name" value="ABC1_TM_dom"/>
</dbReference>
<dbReference type="RefSeq" id="WP_379955414.1">
    <property type="nucleotide sequence ID" value="NZ_JAUYVI010000003.1"/>
</dbReference>
<comment type="caution">
    <text evidence="10">The sequence shown here is derived from an EMBL/GenBank/DDBJ whole genome shotgun (WGS) entry which is preliminary data.</text>
</comment>
<dbReference type="SMART" id="SM00382">
    <property type="entry name" value="AAA"/>
    <property type="match status" value="1"/>
</dbReference>
<keyword evidence="11" id="KW-1185">Reference proteome</keyword>
<dbReference type="InterPro" id="IPR017871">
    <property type="entry name" value="ABC_transporter-like_CS"/>
</dbReference>